<sequence length="132" mass="14670">MTTNNKVRNVDVRAPRGTQLNAKSWLTEAPLRMLMNNLDPEVAENPHELVVYGGIGRAARDWDCYDKIVETLKTLEEDETLLVQSGKPVGVFKNPQQRAARADRQLQPGAALGDLGNTSTNWTPKAWPCTAR</sequence>
<dbReference type="Pfam" id="PF17391">
    <property type="entry name" value="Urocanase_N"/>
    <property type="match status" value="1"/>
</dbReference>
<reference evidence="2 3" key="1">
    <citation type="submission" date="2018-06" db="EMBL/GenBank/DDBJ databases">
        <authorList>
            <consortium name="Pathogen Informatics"/>
            <person name="Doyle S."/>
        </authorList>
    </citation>
    <scope>NUCLEOTIDE SEQUENCE [LARGE SCALE GENOMIC DNA]</scope>
    <source>
        <strain evidence="2 3">NCTC10211</strain>
    </source>
</reference>
<accession>A0A379Y0K4</accession>
<proteinExistence type="predicted"/>
<evidence type="ECO:0000259" key="1">
    <source>
        <dbReference type="Pfam" id="PF17391"/>
    </source>
</evidence>
<dbReference type="InterPro" id="IPR023637">
    <property type="entry name" value="Urocanase-like"/>
</dbReference>
<dbReference type="SUPFAM" id="SSF111326">
    <property type="entry name" value="Urocanase"/>
    <property type="match status" value="1"/>
</dbReference>
<dbReference type="Gene3D" id="3.40.1770.10">
    <property type="entry name" value="Urocanase superfamily"/>
    <property type="match status" value="1"/>
</dbReference>
<dbReference type="PANTHER" id="PTHR12216">
    <property type="entry name" value="UROCANATE HYDRATASE"/>
    <property type="match status" value="1"/>
</dbReference>
<dbReference type="EMBL" id="UGYK01000002">
    <property type="protein sequence ID" value="SUI39163.1"/>
    <property type="molecule type" value="Genomic_DNA"/>
</dbReference>
<dbReference type="EC" id="4.2.1.49" evidence="2"/>
<feature type="domain" description="Urocanase N-terminal" evidence="1">
    <location>
        <begin position="12"/>
        <end position="96"/>
    </location>
</feature>
<evidence type="ECO:0000313" key="3">
    <source>
        <dbReference type="Proteomes" id="UP000254765"/>
    </source>
</evidence>
<protein>
    <submittedName>
        <fullName evidence="2">Urocanate hydratase</fullName>
        <ecNumber evidence="2">4.2.1.49</ecNumber>
    </submittedName>
</protein>
<dbReference type="InterPro" id="IPR035400">
    <property type="entry name" value="Urocanase_N"/>
</dbReference>
<gene>
    <name evidence="2" type="primary">hutU_1</name>
    <name evidence="2" type="ORF">NCTC10211_00189</name>
</gene>
<dbReference type="Proteomes" id="UP000254765">
    <property type="component" value="Unassembled WGS sequence"/>
</dbReference>
<evidence type="ECO:0000313" key="2">
    <source>
        <dbReference type="EMBL" id="SUI39163.1"/>
    </source>
</evidence>
<organism evidence="2 3">
    <name type="scientific">Serratia marcescens</name>
    <dbReference type="NCBI Taxonomy" id="615"/>
    <lineage>
        <taxon>Bacteria</taxon>
        <taxon>Pseudomonadati</taxon>
        <taxon>Pseudomonadota</taxon>
        <taxon>Gammaproteobacteria</taxon>
        <taxon>Enterobacterales</taxon>
        <taxon>Yersiniaceae</taxon>
        <taxon>Serratia</taxon>
    </lineage>
</organism>
<dbReference type="InterPro" id="IPR036190">
    <property type="entry name" value="Urocanase_sf"/>
</dbReference>
<dbReference type="GO" id="GO:0016153">
    <property type="term" value="F:urocanate hydratase activity"/>
    <property type="evidence" value="ECO:0007669"/>
    <property type="project" value="UniProtKB-EC"/>
</dbReference>
<dbReference type="AlphaFoldDB" id="A0A379Y0K4"/>
<keyword evidence="2" id="KW-0456">Lyase</keyword>
<dbReference type="PANTHER" id="PTHR12216:SF4">
    <property type="entry name" value="UROCANATE HYDRATASE"/>
    <property type="match status" value="1"/>
</dbReference>
<name>A0A379Y0K4_SERMA</name>
<dbReference type="GO" id="GO:0006548">
    <property type="term" value="P:L-histidine catabolic process"/>
    <property type="evidence" value="ECO:0007669"/>
    <property type="project" value="TreeGrafter"/>
</dbReference>